<keyword evidence="7" id="KW-1185">Reference proteome</keyword>
<dbReference type="EMBL" id="CP006764">
    <property type="protein sequence ID" value="AIT60993.1"/>
    <property type="molecule type" value="Genomic_DNA"/>
</dbReference>
<feature type="compositionally biased region" description="Basic and acidic residues" evidence="5">
    <location>
        <begin position="297"/>
        <end position="310"/>
    </location>
</feature>
<evidence type="ECO:0000256" key="2">
    <source>
        <dbReference type="ARBA" id="ARBA00022692"/>
    </source>
</evidence>
<evidence type="ECO:0000256" key="5">
    <source>
        <dbReference type="SAM" id="MobiDB-lite"/>
    </source>
</evidence>
<dbReference type="GO" id="GO:0016020">
    <property type="term" value="C:membrane"/>
    <property type="evidence" value="ECO:0007669"/>
    <property type="project" value="UniProtKB-SubCell"/>
</dbReference>
<dbReference type="HOGENOM" id="CLU_058421_1_0_11"/>
<evidence type="ECO:0000256" key="3">
    <source>
        <dbReference type="ARBA" id="ARBA00022989"/>
    </source>
</evidence>
<dbReference type="KEGG" id="cdo:CDOO_06805"/>
<protein>
    <submittedName>
        <fullName evidence="6">DoxX family protein</fullName>
    </submittedName>
</protein>
<dbReference type="RefSeq" id="WP_020384654.1">
    <property type="nucleotide sequence ID" value="NZ_AQUX01000008.1"/>
</dbReference>
<dbReference type="InterPro" id="IPR032808">
    <property type="entry name" value="DoxX"/>
</dbReference>
<sequence length="318" mass="33858">MIRKIARPMLASVYIADGVDTLRNVQDYVESTDSVLKKVHSLVPRQYAAFIPTDPAVAARALGGTKVGAGSLLALGKAPRLSAGVLALTAIPTIAGRHAFWETNDSKEKAARRNAFLTNVALLGGLGITAMDTAGQPGLRWRASHAAQDAAKTVQGVLPGKGETESALDSASEWISERANQAQEAAKAASENVGSYVDDNKDDWKKQAESLLEQGKSVAEDVQKKAPKWAEQAAGQTSGFLGQAEKEGRGWLKDAQKDTKKAHKRVVKAADKAQARAEDALQDADSKSGRALKKASKKADKLQDRADKKIQKAIKKVG</sequence>
<reference evidence="6 7" key="1">
    <citation type="submission" date="2013-09" db="EMBL/GenBank/DDBJ databases">
        <title>Complete genome sequence of Corynebacterium doosanense CAU 212(T) (=DSM 45436(T)), isolated from activated sludge.</title>
        <authorList>
            <person name="Schaffert L."/>
            <person name="Albersmeier A."/>
            <person name="Kalinowski J."/>
            <person name="Ruckert C."/>
        </authorList>
    </citation>
    <scope>NUCLEOTIDE SEQUENCE [LARGE SCALE GENOMIC DNA]</scope>
    <source>
        <strain evidence="6 7">CAU 212</strain>
    </source>
</reference>
<accession>A0A097IFT2</accession>
<keyword evidence="4" id="KW-0472">Membrane</keyword>
<evidence type="ECO:0000256" key="4">
    <source>
        <dbReference type="ARBA" id="ARBA00023136"/>
    </source>
</evidence>
<gene>
    <name evidence="6" type="ORF">CDOO_06805</name>
</gene>
<dbReference type="AlphaFoldDB" id="A0A097IFT2"/>
<name>A0A097IFT2_9CORY</name>
<dbReference type="Pfam" id="PF07681">
    <property type="entry name" value="DoxX"/>
    <property type="match status" value="1"/>
</dbReference>
<organism evidence="6 7">
    <name type="scientific">Corynebacterium doosanense CAU 212 = DSM 45436</name>
    <dbReference type="NCBI Taxonomy" id="558173"/>
    <lineage>
        <taxon>Bacteria</taxon>
        <taxon>Bacillati</taxon>
        <taxon>Actinomycetota</taxon>
        <taxon>Actinomycetes</taxon>
        <taxon>Mycobacteriales</taxon>
        <taxon>Corynebacteriaceae</taxon>
        <taxon>Corynebacterium</taxon>
    </lineage>
</organism>
<keyword evidence="2" id="KW-0812">Transmembrane</keyword>
<dbReference type="STRING" id="558173.CDOO_06805"/>
<evidence type="ECO:0000313" key="6">
    <source>
        <dbReference type="EMBL" id="AIT60993.1"/>
    </source>
</evidence>
<evidence type="ECO:0000313" key="7">
    <source>
        <dbReference type="Proteomes" id="UP000029914"/>
    </source>
</evidence>
<feature type="compositionally biased region" description="Basic and acidic residues" evidence="5">
    <location>
        <begin position="247"/>
        <end position="259"/>
    </location>
</feature>
<dbReference type="Proteomes" id="UP000029914">
    <property type="component" value="Chromosome"/>
</dbReference>
<dbReference type="OrthoDB" id="329282at2"/>
<evidence type="ECO:0000256" key="1">
    <source>
        <dbReference type="ARBA" id="ARBA00004141"/>
    </source>
</evidence>
<keyword evidence="3" id="KW-1133">Transmembrane helix</keyword>
<feature type="region of interest" description="Disordered" evidence="5">
    <location>
        <begin position="247"/>
        <end position="318"/>
    </location>
</feature>
<proteinExistence type="predicted"/>
<comment type="subcellular location">
    <subcellularLocation>
        <location evidence="1">Membrane</location>
        <topology evidence="1">Multi-pass membrane protein</topology>
    </subcellularLocation>
</comment>
<dbReference type="eggNOG" id="COG2259">
    <property type="taxonomic scope" value="Bacteria"/>
</dbReference>
<feature type="compositionally biased region" description="Basic and acidic residues" evidence="5">
    <location>
        <begin position="268"/>
        <end position="288"/>
    </location>
</feature>